<dbReference type="PANTHER" id="PTHR10605:SF56">
    <property type="entry name" value="BIFUNCTIONAL HEPARAN SULFATE N-DEACETYLASE_N-SULFOTRANSFERASE"/>
    <property type="match status" value="1"/>
</dbReference>
<name>A0ABR9UEG4_9CYAN</name>
<comment type="caution">
    <text evidence="4">The sequence shown here is derived from an EMBL/GenBank/DDBJ whole genome shotgun (WGS) entry which is preliminary data.</text>
</comment>
<protein>
    <submittedName>
        <fullName evidence="4">Sulfotransferase domain-containing protein</fullName>
    </submittedName>
</protein>
<proteinExistence type="predicted"/>
<keyword evidence="5" id="KW-1185">Reference proteome</keyword>
<sequence>MIKPQFIIIGAAKSGTTTLYQYLCRHPQIFMSTPKEPDFFSVDAHYDRGMDWYESLFGQAKPDQICGEASTTYSRLQQYPHTVERLVKALPQVKLIYIMRHPVDRAYSFYIHRFKGARHKPELAVEKTFEETIVKQSEFIDSSFYFYQIEQYLKFYPRESFLFLPMEDLIQRPHETICQILTFIGADSQINLTEESTIVANKAQDDSEWFVRKQITSSFNKIPGFEQFKAFFPKSLKDQAYQWLRRAKYQQWKSQQYMPPPMLAETRKMLLEKFREPNQQLAEFLNWDLSHWNR</sequence>
<dbReference type="InterPro" id="IPR000863">
    <property type="entry name" value="Sulfotransferase_dom"/>
</dbReference>
<evidence type="ECO:0000256" key="1">
    <source>
        <dbReference type="ARBA" id="ARBA00022679"/>
    </source>
</evidence>
<accession>A0ABR9UEG4</accession>
<evidence type="ECO:0000259" key="3">
    <source>
        <dbReference type="Pfam" id="PF00685"/>
    </source>
</evidence>
<evidence type="ECO:0000313" key="5">
    <source>
        <dbReference type="Proteomes" id="UP000640725"/>
    </source>
</evidence>
<dbReference type="PANTHER" id="PTHR10605">
    <property type="entry name" value="HEPARAN SULFATE SULFOTRANSFERASE"/>
    <property type="match status" value="1"/>
</dbReference>
<keyword evidence="1" id="KW-0808">Transferase</keyword>
<evidence type="ECO:0000256" key="2">
    <source>
        <dbReference type="ARBA" id="ARBA00023180"/>
    </source>
</evidence>
<reference evidence="4 5" key="1">
    <citation type="submission" date="2020-10" db="EMBL/GenBank/DDBJ databases">
        <authorList>
            <person name="Castelo-Branco R."/>
            <person name="Eusebio N."/>
            <person name="Adriana R."/>
            <person name="Vieira A."/>
            <person name="Brugerolle De Fraissinette N."/>
            <person name="Rezende De Castro R."/>
            <person name="Schneider M.P."/>
            <person name="Vasconcelos V."/>
            <person name="Leao P.N."/>
        </authorList>
    </citation>
    <scope>NUCLEOTIDE SEQUENCE [LARGE SCALE GENOMIC DNA]</scope>
    <source>
        <strain evidence="4 5">LEGE 06226</strain>
    </source>
</reference>
<dbReference type="EMBL" id="JADEWU010000041">
    <property type="protein sequence ID" value="MBE9144848.1"/>
    <property type="molecule type" value="Genomic_DNA"/>
</dbReference>
<dbReference type="InterPro" id="IPR037359">
    <property type="entry name" value="NST/OST"/>
</dbReference>
<dbReference type="Proteomes" id="UP000640725">
    <property type="component" value="Unassembled WGS sequence"/>
</dbReference>
<dbReference type="SUPFAM" id="SSF52540">
    <property type="entry name" value="P-loop containing nucleoside triphosphate hydrolases"/>
    <property type="match status" value="1"/>
</dbReference>
<keyword evidence="2" id="KW-0325">Glycoprotein</keyword>
<feature type="domain" description="Sulfotransferase" evidence="3">
    <location>
        <begin position="4"/>
        <end position="274"/>
    </location>
</feature>
<dbReference type="Gene3D" id="3.40.50.300">
    <property type="entry name" value="P-loop containing nucleotide triphosphate hydrolases"/>
    <property type="match status" value="1"/>
</dbReference>
<dbReference type="RefSeq" id="WP_193870346.1">
    <property type="nucleotide sequence ID" value="NZ_JADEWU010000041.1"/>
</dbReference>
<gene>
    <name evidence="4" type="ORF">IQ236_16720</name>
</gene>
<dbReference type="Pfam" id="PF00685">
    <property type="entry name" value="Sulfotransfer_1"/>
    <property type="match status" value="1"/>
</dbReference>
<evidence type="ECO:0000313" key="4">
    <source>
        <dbReference type="EMBL" id="MBE9144848.1"/>
    </source>
</evidence>
<dbReference type="InterPro" id="IPR027417">
    <property type="entry name" value="P-loop_NTPase"/>
</dbReference>
<organism evidence="4 5">
    <name type="scientific">Planktothrix mougeotii LEGE 06226</name>
    <dbReference type="NCBI Taxonomy" id="1828728"/>
    <lineage>
        <taxon>Bacteria</taxon>
        <taxon>Bacillati</taxon>
        <taxon>Cyanobacteriota</taxon>
        <taxon>Cyanophyceae</taxon>
        <taxon>Oscillatoriophycideae</taxon>
        <taxon>Oscillatoriales</taxon>
        <taxon>Microcoleaceae</taxon>
        <taxon>Planktothrix</taxon>
    </lineage>
</organism>